<evidence type="ECO:0000313" key="5">
    <source>
        <dbReference type="EMBL" id="WDE00385.1"/>
    </source>
</evidence>
<reference evidence="5 6" key="1">
    <citation type="journal article" date="2015" name="Genome Announc.">
        <title>Draft Genome Sequences of Marine Isolates of Thalassomonas viridans and Thalassomonas actiniarum.</title>
        <authorList>
            <person name="Olonade I."/>
            <person name="van Zyl L.J."/>
            <person name="Trindade M."/>
        </authorList>
    </citation>
    <scope>NUCLEOTIDE SEQUENCE [LARGE SCALE GENOMIC DNA]</scope>
    <source>
        <strain evidence="5 6">A5K-106</strain>
    </source>
</reference>
<accession>A0AAE9YSF6</accession>
<dbReference type="KEGG" id="tact:SG35_007025"/>
<dbReference type="EMBL" id="CP059735">
    <property type="protein sequence ID" value="WDE00385.1"/>
    <property type="molecule type" value="Genomic_DNA"/>
</dbReference>
<dbReference type="InterPro" id="IPR050465">
    <property type="entry name" value="UPF0194_transport"/>
</dbReference>
<gene>
    <name evidence="5" type="ORF">SG35_007025</name>
</gene>
<dbReference type="PANTHER" id="PTHR32347">
    <property type="entry name" value="EFFLUX SYSTEM COMPONENT YKNX-RELATED"/>
    <property type="match status" value="1"/>
</dbReference>
<dbReference type="Gene3D" id="1.10.287.470">
    <property type="entry name" value="Helix hairpin bin"/>
    <property type="match status" value="1"/>
</dbReference>
<keyword evidence="6" id="KW-1185">Reference proteome</keyword>
<protein>
    <submittedName>
        <fullName evidence="5">HlyD family efflux transporter periplasmic adaptor subunit</fullName>
    </submittedName>
</protein>
<dbReference type="PROSITE" id="PS51257">
    <property type="entry name" value="PROKAR_LIPOPROTEIN"/>
    <property type="match status" value="1"/>
</dbReference>
<keyword evidence="4" id="KW-0732">Signal</keyword>
<proteinExistence type="predicted"/>
<feature type="coiled-coil region" evidence="3">
    <location>
        <begin position="103"/>
        <end position="232"/>
    </location>
</feature>
<feature type="signal peptide" evidence="4">
    <location>
        <begin position="1"/>
        <end position="28"/>
    </location>
</feature>
<dbReference type="AlphaFoldDB" id="A0AAE9YSF6"/>
<dbReference type="PANTHER" id="PTHR32347:SF23">
    <property type="entry name" value="BLL5650 PROTEIN"/>
    <property type="match status" value="1"/>
</dbReference>
<evidence type="ECO:0000256" key="2">
    <source>
        <dbReference type="ARBA" id="ARBA00023054"/>
    </source>
</evidence>
<dbReference type="Gene3D" id="2.40.420.20">
    <property type="match status" value="1"/>
</dbReference>
<evidence type="ECO:0000313" key="6">
    <source>
        <dbReference type="Proteomes" id="UP000032568"/>
    </source>
</evidence>
<keyword evidence="2 3" id="KW-0175">Coiled coil</keyword>
<dbReference type="GO" id="GO:0030313">
    <property type="term" value="C:cell envelope"/>
    <property type="evidence" value="ECO:0007669"/>
    <property type="project" value="UniProtKB-SubCell"/>
</dbReference>
<sequence>MKIELTKNRYKRQKWLIAAALATGVACAAYGLTGTGIPDIDIDNLTFATVQQGELNLYAEAYGEFYSAKERLLTAPAQGKVAEVLIRPGAKVTQDTVILRLSNPKLEQELNQAKGLLAQQQAQKAAFEFEQQNQRLNYRGSIADIEAAIEEAELELSVNQDLMSRGVAAKIELQRAKLAVKQQKKRLVFEQEKYQQLQEMQLFQLKQRDIEIQQQQANIQVLTAQYENMQVRAGISGSVQALEVELGQSVQLGQSLAKVGSDQELIARLRIPQRLADQIDLNAPVSIDTQKGQVSGHITRIETLVSNGVVLAEAVLDSALTSNARPALPVTASIFMKTAPDALYIKQFSGMRPHSTQQVFVRDESGLARQKEVTFGELSQGKLMVKSGLEQKDEIITSNLEAFAQYAEISLVR</sequence>
<organism evidence="5 6">
    <name type="scientific">Thalassomonas actiniarum</name>
    <dbReference type="NCBI Taxonomy" id="485447"/>
    <lineage>
        <taxon>Bacteria</taxon>
        <taxon>Pseudomonadati</taxon>
        <taxon>Pseudomonadota</taxon>
        <taxon>Gammaproteobacteria</taxon>
        <taxon>Alteromonadales</taxon>
        <taxon>Colwelliaceae</taxon>
        <taxon>Thalassomonas</taxon>
    </lineage>
</organism>
<evidence type="ECO:0000256" key="4">
    <source>
        <dbReference type="SAM" id="SignalP"/>
    </source>
</evidence>
<dbReference type="RefSeq" id="WP_044835842.1">
    <property type="nucleotide sequence ID" value="NZ_CP059735.1"/>
</dbReference>
<comment type="subcellular location">
    <subcellularLocation>
        <location evidence="1">Cell envelope</location>
    </subcellularLocation>
</comment>
<dbReference type="Gene3D" id="2.40.30.170">
    <property type="match status" value="1"/>
</dbReference>
<feature type="chain" id="PRO_5041948148" evidence="4">
    <location>
        <begin position="29"/>
        <end position="413"/>
    </location>
</feature>
<dbReference type="Gene3D" id="2.40.50.100">
    <property type="match status" value="1"/>
</dbReference>
<name>A0AAE9YSF6_9GAMM</name>
<reference evidence="5 6" key="2">
    <citation type="journal article" date="2022" name="Mar. Drugs">
        <title>Bioassay-Guided Fractionation Leads to the Detection of Cholic Acid Generated by the Rare Thalassomonas sp.</title>
        <authorList>
            <person name="Pheiffer F."/>
            <person name="Schneider Y.K."/>
            <person name="Hansen E.H."/>
            <person name="Andersen J.H."/>
            <person name="Isaksson J."/>
            <person name="Busche T."/>
            <person name="R C."/>
            <person name="Kalinowski J."/>
            <person name="Zyl L.V."/>
            <person name="Trindade M."/>
        </authorList>
    </citation>
    <scope>NUCLEOTIDE SEQUENCE [LARGE SCALE GENOMIC DNA]</scope>
    <source>
        <strain evidence="5 6">A5K-106</strain>
    </source>
</reference>
<evidence type="ECO:0000256" key="3">
    <source>
        <dbReference type="SAM" id="Coils"/>
    </source>
</evidence>
<evidence type="ECO:0000256" key="1">
    <source>
        <dbReference type="ARBA" id="ARBA00004196"/>
    </source>
</evidence>
<dbReference type="Proteomes" id="UP000032568">
    <property type="component" value="Chromosome"/>
</dbReference>